<dbReference type="GO" id="GO:0009360">
    <property type="term" value="C:DNA polymerase III complex"/>
    <property type="evidence" value="ECO:0007669"/>
    <property type="project" value="InterPro"/>
</dbReference>
<dbReference type="GO" id="GO:0006271">
    <property type="term" value="P:DNA strand elongation involved in DNA replication"/>
    <property type="evidence" value="ECO:0007669"/>
    <property type="project" value="TreeGrafter"/>
</dbReference>
<evidence type="ECO:0000256" key="1">
    <source>
        <dbReference type="ARBA" id="ARBA00023125"/>
    </source>
</evidence>
<dbReference type="GO" id="GO:0003677">
    <property type="term" value="F:DNA binding"/>
    <property type="evidence" value="ECO:0007669"/>
    <property type="project" value="UniProtKB-KW"/>
</dbReference>
<keyword evidence="1" id="KW-0238">DNA-binding</keyword>
<organism evidence="2 3">
    <name type="scientific">Acidithiobacillus ferridurans</name>
    <dbReference type="NCBI Taxonomy" id="1232575"/>
    <lineage>
        <taxon>Bacteria</taxon>
        <taxon>Pseudomonadati</taxon>
        <taxon>Pseudomonadota</taxon>
        <taxon>Acidithiobacillia</taxon>
        <taxon>Acidithiobacillales</taxon>
        <taxon>Acidithiobacillaceae</taxon>
        <taxon>Acidithiobacillus</taxon>
    </lineage>
</organism>
<evidence type="ECO:0000313" key="3">
    <source>
        <dbReference type="Proteomes" id="UP000887300"/>
    </source>
</evidence>
<dbReference type="Proteomes" id="UP000887300">
    <property type="component" value="Unassembled WGS sequence"/>
</dbReference>
<evidence type="ECO:0000313" key="2">
    <source>
        <dbReference type="EMBL" id="MBU2724892.1"/>
    </source>
</evidence>
<comment type="caution">
    <text evidence="2">The sequence shown here is derived from an EMBL/GenBank/DDBJ whole genome shotgun (WGS) entry which is preliminary data.</text>
</comment>
<dbReference type="RefSeq" id="WP_215886033.1">
    <property type="nucleotide sequence ID" value="NZ_CP134225.1"/>
</dbReference>
<dbReference type="PANTHER" id="PTHR30478:SF0">
    <property type="entry name" value="BETA SLIDING CLAMP"/>
    <property type="match status" value="1"/>
</dbReference>
<dbReference type="InterPro" id="IPR001001">
    <property type="entry name" value="DNA_polIII_beta"/>
</dbReference>
<sequence>MKCTVQQTALKGVLTNALALHKEPGVGLSQEYFAALRRSGDGELTINIIDAPTHMEVNLPAAFEDWDMDAGFCIPKAEVQKFISFGNDKEVVIAHEKGAVTVQCDRSRLRTRSISLDSFAMMRDVMAKSIIHTTVLYMKSAFEFTVGCIPASGKNGQRITVFLVGEAGETVMHVVSSDQTRLSHVEFHLEERLSDKVVVAMPIQSVQFLAKFMKSVPDDEVVEITADENAFRMRGSDWVFQSQLEQSAVMPWERYINAKSEAIIELQTSSAKRAVSEAATVADEGRFGAITFRTENGAVCCSAEGERGAVDSVAEGHTYMEDEFCLSADGVKGFLSALEKNGVDTASIDKINSASSDAPILFSSNAINRPRLVMAQRRKVEAE</sequence>
<gene>
    <name evidence="2" type="ORF">HF568_17220</name>
</gene>
<dbReference type="SMART" id="SM00480">
    <property type="entry name" value="POL3Bc"/>
    <property type="match status" value="1"/>
</dbReference>
<name>A0A8X8KDB8_ACIFI</name>
<proteinExistence type="predicted"/>
<dbReference type="Gene3D" id="3.10.150.10">
    <property type="entry name" value="DNA Polymerase III, subunit A, domain 2"/>
    <property type="match status" value="1"/>
</dbReference>
<dbReference type="PANTHER" id="PTHR30478">
    <property type="entry name" value="DNA POLYMERASE III SUBUNIT BETA"/>
    <property type="match status" value="1"/>
</dbReference>
<dbReference type="Gene3D" id="3.70.10.10">
    <property type="match status" value="1"/>
</dbReference>
<evidence type="ECO:0008006" key="4">
    <source>
        <dbReference type="Google" id="ProtNLM"/>
    </source>
</evidence>
<reference evidence="2" key="1">
    <citation type="journal article" date="2021" name="ISME J.">
        <title>Genomic evolution of the class Acidithiobacillia: deep-branching Proteobacteria living in extreme acidic conditions.</title>
        <authorList>
            <person name="Moya-Beltran A."/>
            <person name="Beard S."/>
            <person name="Rojas-Villalobos C."/>
            <person name="Issotta F."/>
            <person name="Gallardo Y."/>
            <person name="Ulloa R."/>
            <person name="Giaveno A."/>
            <person name="Degli Esposti M."/>
            <person name="Johnson D.B."/>
            <person name="Quatrini R."/>
        </authorList>
    </citation>
    <scope>NUCLEOTIDE SEQUENCE</scope>
    <source>
        <strain evidence="2">DSM 583</strain>
    </source>
</reference>
<dbReference type="AlphaFoldDB" id="A0A8X8KDB8"/>
<dbReference type="EMBL" id="JABBHS010000534">
    <property type="protein sequence ID" value="MBU2724892.1"/>
    <property type="molecule type" value="Genomic_DNA"/>
</dbReference>
<accession>A0A8X8KDB8</accession>
<protein>
    <recommendedName>
        <fullName evidence="4">Beta-clamp processivity factor</fullName>
    </recommendedName>
</protein>